<protein>
    <recommendedName>
        <fullName evidence="4">Superoxide dismutase [Fe]</fullName>
        <ecNumber evidence="3">1.15.1.1</ecNumber>
    </recommendedName>
</protein>
<accession>A0AAD5MEQ6</accession>
<keyword evidence="7" id="KW-0408">Iron</keyword>
<evidence type="ECO:0000256" key="2">
    <source>
        <dbReference type="ARBA" id="ARBA00008714"/>
    </source>
</evidence>
<dbReference type="GO" id="GO:0046872">
    <property type="term" value="F:metal ion binding"/>
    <property type="evidence" value="ECO:0007669"/>
    <property type="project" value="UniProtKB-KW"/>
</dbReference>
<dbReference type="SUPFAM" id="SSF54719">
    <property type="entry name" value="Fe,Mn superoxide dismutase (SOD), C-terminal domain"/>
    <property type="match status" value="2"/>
</dbReference>
<evidence type="ECO:0000259" key="8">
    <source>
        <dbReference type="Pfam" id="PF00081"/>
    </source>
</evidence>
<feature type="domain" description="Manganese/iron superoxide dismutase N-terminal" evidence="8">
    <location>
        <begin position="482"/>
        <end position="564"/>
    </location>
</feature>
<dbReference type="Pfam" id="PF00081">
    <property type="entry name" value="Sod_Fe_N"/>
    <property type="match status" value="2"/>
</dbReference>
<evidence type="ECO:0000256" key="4">
    <source>
        <dbReference type="ARBA" id="ARBA00014767"/>
    </source>
</evidence>
<dbReference type="Pfam" id="PF16683">
    <property type="entry name" value="TGase_elicitor"/>
    <property type="match status" value="1"/>
</dbReference>
<dbReference type="InterPro" id="IPR019831">
    <property type="entry name" value="Mn/Fe_SOD_N"/>
</dbReference>
<dbReference type="AlphaFoldDB" id="A0AAD5MEQ6"/>
<dbReference type="Gene3D" id="3.30.40.240">
    <property type="entry name" value="Transglutaminase elicitor, body domain"/>
    <property type="match status" value="1"/>
</dbReference>
<proteinExistence type="inferred from homology"/>
<dbReference type="SUPFAM" id="SSF46609">
    <property type="entry name" value="Fe,Mn superoxide dismutase (SOD), N-terminal domain"/>
    <property type="match status" value="2"/>
</dbReference>
<comment type="caution">
    <text evidence="10">The sequence shown here is derived from an EMBL/GenBank/DDBJ whole genome shotgun (WGS) entry which is preliminary data.</text>
</comment>
<evidence type="ECO:0000313" key="11">
    <source>
        <dbReference type="Proteomes" id="UP001209570"/>
    </source>
</evidence>
<dbReference type="Gene3D" id="1.10.287.990">
    <property type="entry name" value="Fe,Mn superoxide dismutase (SOD) domain"/>
    <property type="match status" value="2"/>
</dbReference>
<keyword evidence="5" id="KW-0479">Metal-binding</keyword>
<feature type="domain" description="Manganese/iron superoxide dismutase C-terminal" evidence="9">
    <location>
        <begin position="776"/>
        <end position="878"/>
    </location>
</feature>
<gene>
    <name evidence="10" type="ORF">P43SY_005932</name>
</gene>
<evidence type="ECO:0000256" key="7">
    <source>
        <dbReference type="ARBA" id="ARBA00023004"/>
    </source>
</evidence>
<name>A0AAD5MEQ6_PYTIN</name>
<evidence type="ECO:0000256" key="1">
    <source>
        <dbReference type="ARBA" id="ARBA00001962"/>
    </source>
</evidence>
<reference evidence="10" key="1">
    <citation type="submission" date="2021-12" db="EMBL/GenBank/DDBJ databases">
        <title>Prjna785345.</title>
        <authorList>
            <person name="Rujirawat T."/>
            <person name="Krajaejun T."/>
        </authorList>
    </citation>
    <scope>NUCLEOTIDE SEQUENCE</scope>
    <source>
        <strain evidence="10">Pi057C3</strain>
    </source>
</reference>
<keyword evidence="6" id="KW-0560">Oxidoreductase</keyword>
<evidence type="ECO:0000256" key="3">
    <source>
        <dbReference type="ARBA" id="ARBA00012682"/>
    </source>
</evidence>
<dbReference type="InterPro" id="IPR019832">
    <property type="entry name" value="Mn/Fe_SOD_C"/>
</dbReference>
<dbReference type="PROSITE" id="PS00088">
    <property type="entry name" value="SOD_MN"/>
    <property type="match status" value="2"/>
</dbReference>
<dbReference type="InterPro" id="IPR001189">
    <property type="entry name" value="Mn/Fe_SOD"/>
</dbReference>
<dbReference type="GO" id="GO:0004784">
    <property type="term" value="F:superoxide dismutase activity"/>
    <property type="evidence" value="ECO:0007669"/>
    <property type="project" value="UniProtKB-EC"/>
</dbReference>
<dbReference type="PRINTS" id="PR01703">
    <property type="entry name" value="MNSODISMTASE"/>
</dbReference>
<sequence>MVATPTKLAAYAAFAVAAVTMDSASAASINSLPYTDVQVITPMNRRFPGYGARLAKDAPKPVIKPDTDAETAPAVAGAVHPRQLEEDVNMDIVHLEAFFDDQVESNADKIYELYRKAEMKKKPWPGHYWATMQDATNARWRGQGEMSPVEKYAEAYSKDVKTLADAVSRASGIDAYSDNLSCESTDECHSVLKDTNLVCAKRRGQSRGYCVYGWYGICHSWAAAAILEDEPRCPVTKNGVKFYPFDIKGLVSQFYEGADSGTVYTGVRFDGPQPTPTDEFGRYLDPSRRDLGPGYFHVAISNILGRYGRGFVVDPDNTVAVWNHPVRSYEILEYSDIEPEVASNKYFSYPRYTFNRMMKSLKLVRTRLSWITESVEDGELLSKIDKFTVSREYSYLLELDGKGNIIGGEWLGDSRYDHPDFLWFPVAQPEPETITKTGFSYVEILLRSGADLLQLHPLGLKLSLQCLFVQQQFRVSVQRESFVFPNLPYAYNAVEPFIDALTMQLHHTKHHQTYVHMANKLVKTEQNGELKGKDIVHVVQNAKTPGIRNNAGGHYNHSLFWTWLATPGTASAEPYGALKHRILQDFGSLDAMKQEFNANAATRFGSGWAWLGPMIPILGIDVWEHAYFLKYQNRRPEYIRAFWSVVNWDQVVHCYDDFASKQKPAQGSTQSHLCNSAKPAIMVFKLPMLKYEYNALEPYVDTLTMSIHHAMEHEVYVQFTNEYVEKYQHGELKGKPIDYVVQHARAEKIRNNAGGHYNHSLFWTVMCSPGDAAAGPSGQLKRKIEDAFGSVDRMKEEFTKTAASRFGSGWAWLGVKRDGSVGITSTMNQDNPLMPNADDPMVPIIGLDVWEHAYYLKYHNRRTEYIAAFWNVTNWDQVVAYYDEFASKQQPIPIPGN</sequence>
<comment type="cofactor">
    <cofactor evidence="1">
        <name>Fe cation</name>
        <dbReference type="ChEBI" id="CHEBI:24875"/>
    </cofactor>
</comment>
<dbReference type="GO" id="GO:0005737">
    <property type="term" value="C:cytoplasm"/>
    <property type="evidence" value="ECO:0007669"/>
    <property type="project" value="TreeGrafter"/>
</dbReference>
<dbReference type="PANTHER" id="PTHR43595:SF2">
    <property type="entry name" value="SMALL RIBOSOMAL SUBUNIT PROTEIN MS42"/>
    <property type="match status" value="1"/>
</dbReference>
<dbReference type="InterPro" id="IPR036314">
    <property type="entry name" value="SOD_C_sf"/>
</dbReference>
<keyword evidence="11" id="KW-1185">Reference proteome</keyword>
<feature type="domain" description="Manganese/iron superoxide dismutase N-terminal" evidence="8">
    <location>
        <begin position="684"/>
        <end position="767"/>
    </location>
</feature>
<dbReference type="Pfam" id="PF02777">
    <property type="entry name" value="Sod_Fe_C"/>
    <property type="match status" value="3"/>
</dbReference>
<dbReference type="InterPro" id="IPR019833">
    <property type="entry name" value="Mn/Fe_SOD_BS"/>
</dbReference>
<comment type="similarity">
    <text evidence="2">Belongs to the iron/manganese superoxide dismutase family.</text>
</comment>
<evidence type="ECO:0000259" key="9">
    <source>
        <dbReference type="Pfam" id="PF02777"/>
    </source>
</evidence>
<feature type="domain" description="Manganese/iron superoxide dismutase C-terminal" evidence="9">
    <location>
        <begin position="615"/>
        <end position="651"/>
    </location>
</feature>
<dbReference type="InterPro" id="IPR036324">
    <property type="entry name" value="Mn/Fe_SOD_N_sf"/>
</dbReference>
<organism evidence="10 11">
    <name type="scientific">Pythium insidiosum</name>
    <name type="common">Pythiosis disease agent</name>
    <dbReference type="NCBI Taxonomy" id="114742"/>
    <lineage>
        <taxon>Eukaryota</taxon>
        <taxon>Sar</taxon>
        <taxon>Stramenopiles</taxon>
        <taxon>Oomycota</taxon>
        <taxon>Peronosporomycetes</taxon>
        <taxon>Pythiales</taxon>
        <taxon>Pythiaceae</taxon>
        <taxon>Pythium</taxon>
    </lineage>
</organism>
<dbReference type="GO" id="GO:0016755">
    <property type="term" value="F:aminoacyltransferase activity"/>
    <property type="evidence" value="ECO:0007669"/>
    <property type="project" value="InterPro"/>
</dbReference>
<dbReference type="Gene3D" id="3.55.40.20">
    <property type="entry name" value="Iron/manganese superoxide dismutase, C-terminal domain"/>
    <property type="match status" value="3"/>
</dbReference>
<evidence type="ECO:0000256" key="6">
    <source>
        <dbReference type="ARBA" id="ARBA00023002"/>
    </source>
</evidence>
<dbReference type="EMBL" id="JAKCXM010000053">
    <property type="protein sequence ID" value="KAJ0404933.1"/>
    <property type="molecule type" value="Genomic_DNA"/>
</dbReference>
<dbReference type="EC" id="1.15.1.1" evidence="3"/>
<dbReference type="PANTHER" id="PTHR43595">
    <property type="entry name" value="37S RIBOSOMAL PROTEIN S26, MITOCHONDRIAL"/>
    <property type="match status" value="1"/>
</dbReference>
<evidence type="ECO:0000313" key="10">
    <source>
        <dbReference type="EMBL" id="KAJ0404933.1"/>
    </source>
</evidence>
<evidence type="ECO:0000256" key="5">
    <source>
        <dbReference type="ARBA" id="ARBA00022723"/>
    </source>
</evidence>
<dbReference type="InterPro" id="IPR032048">
    <property type="entry name" value="TGase_elicitor"/>
</dbReference>
<feature type="domain" description="Manganese/iron superoxide dismutase C-terminal" evidence="9">
    <location>
        <begin position="575"/>
        <end position="611"/>
    </location>
</feature>
<dbReference type="Proteomes" id="UP001209570">
    <property type="component" value="Unassembled WGS sequence"/>
</dbReference>